<dbReference type="PANTHER" id="PTHR31496:SF41">
    <property type="entry name" value="TRANSCRIPTION REPRESSOR KAN1-LIKE ISOFORM X1"/>
    <property type="match status" value="1"/>
</dbReference>
<keyword evidence="2" id="KW-0217">Developmental protein</keyword>
<evidence type="ECO:0000256" key="5">
    <source>
        <dbReference type="ARBA" id="ARBA00023163"/>
    </source>
</evidence>
<keyword evidence="9" id="KW-0371">Homeobox</keyword>
<sequence>MSHTKPLFSLSSIKLMDEIKEYNHILFFTKMPHEKGISEAAGSCRLSLNPIPDLSLHISPPNANTNKNANSAPSSICTDHRTNEAPNHHESGSCFDIWRRDMDGDGLINKSHSDSCVRRGSCSLVAAADHDTELSLANPTASEAESRWRKNYFNTRGGGGEGRRHHLHHHEEEEEAKTSISHGFSMLDVAERLKPIKGIPVYNCPPTNCSFPPNLEDQSHYSRLDRDQRDDFDSNKLRLYLSNSLRPAAPAANSCSGMGMGMGFESAMSRTFNGMTMDSLSQRQHYFPSYNLNHLQQQQCSVGGVSGGANYSYNYNSDLPSNGFIMRSRFTPTKLSQNINKRNMRAPRMRWTTSLHARFVHAVELLGGHERATPKSVLELMDVKDLTLAHVKSHLQMYRTVKNTDKPLGSSDGSGEEDLLSTTTTHHHNSSALLNQRGASNLEHDMEHHHHHPSSNNLWGNSSSRGAWLQAGSMDRNGLRPEMVSHHSIISRTQFEVVS</sequence>
<evidence type="ECO:0000256" key="6">
    <source>
        <dbReference type="ARBA" id="ARBA00023242"/>
    </source>
</evidence>
<organism evidence="9">
    <name type="scientific">Prunus dulcis</name>
    <name type="common">Almond</name>
    <name type="synonym">Amygdalus dulcis</name>
    <dbReference type="NCBI Taxonomy" id="3755"/>
    <lineage>
        <taxon>Eukaryota</taxon>
        <taxon>Viridiplantae</taxon>
        <taxon>Streptophyta</taxon>
        <taxon>Embryophyta</taxon>
        <taxon>Tracheophyta</taxon>
        <taxon>Spermatophyta</taxon>
        <taxon>Magnoliopsida</taxon>
        <taxon>eudicotyledons</taxon>
        <taxon>Gunneridae</taxon>
        <taxon>Pentapetalae</taxon>
        <taxon>rosids</taxon>
        <taxon>fabids</taxon>
        <taxon>Rosales</taxon>
        <taxon>Rosaceae</taxon>
        <taxon>Amygdaloideae</taxon>
        <taxon>Amygdaleae</taxon>
        <taxon>Prunus</taxon>
    </lineage>
</organism>
<dbReference type="NCBIfam" id="TIGR01557">
    <property type="entry name" value="myb_SHAQKYF"/>
    <property type="match status" value="1"/>
</dbReference>
<dbReference type="GO" id="GO:0000976">
    <property type="term" value="F:transcription cis-regulatory region binding"/>
    <property type="evidence" value="ECO:0007669"/>
    <property type="project" value="InterPro"/>
</dbReference>
<keyword evidence="9" id="KW-0238">DNA-binding</keyword>
<dbReference type="Gene3D" id="1.10.10.60">
    <property type="entry name" value="Homeodomain-like"/>
    <property type="match status" value="1"/>
</dbReference>
<proteinExistence type="predicted"/>
<accession>A0A4Y1RJ02</accession>
<dbReference type="GO" id="GO:0005634">
    <property type="term" value="C:nucleus"/>
    <property type="evidence" value="ECO:0007669"/>
    <property type="project" value="UniProtKB-SubCell"/>
</dbReference>
<dbReference type="GO" id="GO:0006355">
    <property type="term" value="P:regulation of DNA-templated transcription"/>
    <property type="evidence" value="ECO:0007669"/>
    <property type="project" value="InterPro"/>
</dbReference>
<dbReference type="InterPro" id="IPR044847">
    <property type="entry name" value="KAN_fam"/>
</dbReference>
<dbReference type="Pfam" id="PF00249">
    <property type="entry name" value="Myb_DNA-binding"/>
    <property type="match status" value="1"/>
</dbReference>
<dbReference type="PANTHER" id="PTHR31496">
    <property type="entry name" value="TRANSCRIPTION FACTOR KAN2-RELATED"/>
    <property type="match status" value="1"/>
</dbReference>
<gene>
    <name evidence="9" type="ORF">Prudu_015287</name>
</gene>
<protein>
    <submittedName>
        <fullName evidence="9">Homeodomain-like superfamily protein</fullName>
    </submittedName>
</protein>
<keyword evidence="4" id="KW-0805">Transcription regulation</keyword>
<evidence type="ECO:0000256" key="2">
    <source>
        <dbReference type="ARBA" id="ARBA00022473"/>
    </source>
</evidence>
<dbReference type="GO" id="GO:0010158">
    <property type="term" value="P:abaxial cell fate specification"/>
    <property type="evidence" value="ECO:0007669"/>
    <property type="project" value="InterPro"/>
</dbReference>
<dbReference type="EMBL" id="AP019301">
    <property type="protein sequence ID" value="BBH04214.1"/>
    <property type="molecule type" value="Genomic_DNA"/>
</dbReference>
<dbReference type="InterPro" id="IPR006447">
    <property type="entry name" value="Myb_dom_plants"/>
</dbReference>
<dbReference type="InterPro" id="IPR009057">
    <property type="entry name" value="Homeodomain-like_sf"/>
</dbReference>
<evidence type="ECO:0000313" key="9">
    <source>
        <dbReference type="EMBL" id="BBH04214.1"/>
    </source>
</evidence>
<dbReference type="SUPFAM" id="SSF46689">
    <property type="entry name" value="Homeodomain-like"/>
    <property type="match status" value="1"/>
</dbReference>
<feature type="region of interest" description="Disordered" evidence="7">
    <location>
        <begin position="156"/>
        <end position="180"/>
    </location>
</feature>
<reference evidence="9" key="1">
    <citation type="journal article" date="2019" name="Science">
        <title>Mutation of a bHLH transcription factor allowed almond domestication.</title>
        <authorList>
            <person name="Sanchez-Perez R."/>
            <person name="Pavan S."/>
            <person name="Mazzeo R."/>
            <person name="Moldovan C."/>
            <person name="Aiese Cigliano R."/>
            <person name="Del Cueto J."/>
            <person name="Ricciardi F."/>
            <person name="Lotti C."/>
            <person name="Ricciardi L."/>
            <person name="Dicenta F."/>
            <person name="Lopez-Marques R.L."/>
            <person name="Lindberg Moller B."/>
        </authorList>
    </citation>
    <scope>NUCLEOTIDE SEQUENCE</scope>
</reference>
<keyword evidence="6" id="KW-0539">Nucleus</keyword>
<evidence type="ECO:0000259" key="8">
    <source>
        <dbReference type="Pfam" id="PF00249"/>
    </source>
</evidence>
<feature type="domain" description="Myb-like" evidence="8">
    <location>
        <begin position="348"/>
        <end position="399"/>
    </location>
</feature>
<evidence type="ECO:0000256" key="4">
    <source>
        <dbReference type="ARBA" id="ARBA00023015"/>
    </source>
</evidence>
<feature type="compositionally biased region" description="Low complexity" evidence="7">
    <location>
        <begin position="420"/>
        <end position="431"/>
    </location>
</feature>
<feature type="region of interest" description="Disordered" evidence="7">
    <location>
        <begin position="402"/>
        <end position="431"/>
    </location>
</feature>
<evidence type="ECO:0000256" key="7">
    <source>
        <dbReference type="SAM" id="MobiDB-lite"/>
    </source>
</evidence>
<evidence type="ECO:0000256" key="3">
    <source>
        <dbReference type="ARBA" id="ARBA00022782"/>
    </source>
</evidence>
<dbReference type="AlphaFoldDB" id="A0A4Y1RJ02"/>
<name>A0A4Y1RJ02_PRUDU</name>
<keyword evidence="3" id="KW-0221">Differentiation</keyword>
<keyword evidence="5" id="KW-0804">Transcription</keyword>
<dbReference type="InterPro" id="IPR001005">
    <property type="entry name" value="SANT/Myb"/>
</dbReference>
<comment type="subcellular location">
    <subcellularLocation>
        <location evidence="1">Nucleus</location>
    </subcellularLocation>
</comment>
<dbReference type="FunFam" id="1.10.10.60:FF:000002">
    <property type="entry name" value="Myb family transcription factor"/>
    <property type="match status" value="1"/>
</dbReference>
<evidence type="ECO:0000256" key="1">
    <source>
        <dbReference type="ARBA" id="ARBA00004123"/>
    </source>
</evidence>